<evidence type="ECO:0000313" key="5">
    <source>
        <dbReference type="EMBL" id="QGU33098.1"/>
    </source>
</evidence>
<dbReference type="InterPro" id="IPR037024">
    <property type="entry name" value="NiFe_Hase_small_N_sf"/>
</dbReference>
<accession>A0A6I6E926</accession>
<keyword evidence="6" id="KW-1185">Reference proteome</keyword>
<evidence type="ECO:0000256" key="2">
    <source>
        <dbReference type="ARBA" id="ARBA00023002"/>
    </source>
</evidence>
<proteinExistence type="predicted"/>
<dbReference type="Proteomes" id="UP000426424">
    <property type="component" value="Chromosome"/>
</dbReference>
<sequence>MSTQPKITVATAWLDGCSGCHMSLLDLDARLLELIEQVEIVYSPLVDAKELPARVDIGLLEGAISSEDDLARAQLFRARCQRLVSLGDCAVTGNVPAMRNHFKLADVFDRAYHENVTLKPQIPTREVPALLTPVRPVHSEVRVDVFVPGCPPSADAIWYVLTELIAGRVPDPPAVTRFGA</sequence>
<dbReference type="PANTHER" id="PTHR42845:SF1">
    <property type="entry name" value="HYDROGENASE SMALL SUBUNIT"/>
    <property type="match status" value="1"/>
</dbReference>
<dbReference type="PANTHER" id="PTHR42845">
    <property type="entry name" value="COENZYME F420-REDUCING HYDROGENASE, GAMMA SUBUNIT"/>
    <property type="match status" value="1"/>
</dbReference>
<dbReference type="InterPro" id="IPR051349">
    <property type="entry name" value="Hydrogenase_assoc-protein"/>
</dbReference>
<keyword evidence="2" id="KW-0560">Oxidoreductase</keyword>
<dbReference type="GO" id="GO:0016491">
    <property type="term" value="F:oxidoreductase activity"/>
    <property type="evidence" value="ECO:0007669"/>
    <property type="project" value="UniProtKB-KW"/>
</dbReference>
<name>A0A6I6E926_THETI</name>
<dbReference type="Gene3D" id="3.40.50.700">
    <property type="entry name" value="NADH:ubiquinone oxidoreductase-like, 20kDa subunit"/>
    <property type="match status" value="1"/>
</dbReference>
<comment type="cofactor">
    <cofactor evidence="1">
        <name>[3Fe-4S] cluster</name>
        <dbReference type="ChEBI" id="CHEBI:21137"/>
    </cofactor>
</comment>
<keyword evidence="3" id="KW-0003">3Fe-4S</keyword>
<evidence type="ECO:0000256" key="3">
    <source>
        <dbReference type="ARBA" id="ARBA00023291"/>
    </source>
</evidence>
<keyword evidence="3" id="KW-0479">Metal-binding</keyword>
<dbReference type="RefSeq" id="WP_153975292.1">
    <property type="nucleotide sequence ID" value="NZ_CP039268.1"/>
</dbReference>
<reference evidence="5 6" key="1">
    <citation type="submission" date="2019-12" db="EMBL/GenBank/DDBJ databases">
        <title>The complete genome of the thermophilic, anoxygenic phototrophic gammaproteobacterium Thermochromatium tepidum.</title>
        <authorList>
            <person name="Sattley W.M."/>
            <person name="Swingley W.D."/>
            <person name="Burchell B.M."/>
            <person name="Gurbani S.A."/>
            <person name="Kujawa C.M."/>
            <person name="Nuccio D.A."/>
            <person name="Schladweiler J."/>
            <person name="Shaffer K.N."/>
            <person name="Stokes L.M."/>
            <person name="Touchman J.W."/>
            <person name="Blankenship R.E."/>
            <person name="Madigan M.T."/>
        </authorList>
    </citation>
    <scope>NUCLEOTIDE SEQUENCE [LARGE SCALE GENOMIC DNA]</scope>
    <source>
        <strain evidence="5 6">ATCC 43061</strain>
    </source>
</reference>
<dbReference type="Pfam" id="PF01058">
    <property type="entry name" value="Oxidored_q6"/>
    <property type="match status" value="1"/>
</dbReference>
<dbReference type="EMBL" id="CP039268">
    <property type="protein sequence ID" value="QGU33098.1"/>
    <property type="molecule type" value="Genomic_DNA"/>
</dbReference>
<dbReference type="SUPFAM" id="SSF56770">
    <property type="entry name" value="HydA/Nqo6-like"/>
    <property type="match status" value="1"/>
</dbReference>
<dbReference type="InterPro" id="IPR006137">
    <property type="entry name" value="NADH_UbQ_OxRdtase-like_20kDa"/>
</dbReference>
<dbReference type="AlphaFoldDB" id="A0A6I6E926"/>
<gene>
    <name evidence="5" type="ORF">E6P07_08990</name>
</gene>
<keyword evidence="3" id="KW-0408">Iron</keyword>
<dbReference type="OrthoDB" id="9787729at2"/>
<protein>
    <submittedName>
        <fullName evidence="5">NADP oxidoreductase</fullName>
    </submittedName>
</protein>
<feature type="domain" description="NADH:ubiquinone oxidoreductase-like 20kDa subunit" evidence="4">
    <location>
        <begin position="17"/>
        <end position="164"/>
    </location>
</feature>
<keyword evidence="3" id="KW-0411">Iron-sulfur</keyword>
<evidence type="ECO:0000313" key="6">
    <source>
        <dbReference type="Proteomes" id="UP000426424"/>
    </source>
</evidence>
<organism evidence="5 6">
    <name type="scientific">Thermochromatium tepidum ATCC 43061</name>
    <dbReference type="NCBI Taxonomy" id="316276"/>
    <lineage>
        <taxon>Bacteria</taxon>
        <taxon>Pseudomonadati</taxon>
        <taxon>Pseudomonadota</taxon>
        <taxon>Gammaproteobacteria</taxon>
        <taxon>Chromatiales</taxon>
        <taxon>Chromatiaceae</taxon>
        <taxon>Thermochromatium</taxon>
    </lineage>
</organism>
<evidence type="ECO:0000256" key="1">
    <source>
        <dbReference type="ARBA" id="ARBA00001927"/>
    </source>
</evidence>
<dbReference type="KEGG" id="ttp:E6P07_08990"/>
<dbReference type="GO" id="GO:0051538">
    <property type="term" value="F:3 iron, 4 sulfur cluster binding"/>
    <property type="evidence" value="ECO:0007669"/>
    <property type="project" value="UniProtKB-KW"/>
</dbReference>
<evidence type="ECO:0000259" key="4">
    <source>
        <dbReference type="Pfam" id="PF01058"/>
    </source>
</evidence>